<keyword evidence="7" id="KW-0326">Glycosidase</keyword>
<dbReference type="SUPFAM" id="SSF48208">
    <property type="entry name" value="Six-hairpin glycosidases"/>
    <property type="match status" value="1"/>
</dbReference>
<keyword evidence="5" id="KW-0136">Cellulose degradation</keyword>
<accession>F0ZH59</accession>
<dbReference type="KEGG" id="dpp:DICPUDRAFT_31382"/>
<dbReference type="VEuPathDB" id="AmoebaDB:DICPUDRAFT_31382"/>
<evidence type="ECO:0000256" key="7">
    <source>
        <dbReference type="ARBA" id="ARBA00023295"/>
    </source>
</evidence>
<dbReference type="EC" id="3.2.1.4" evidence="3"/>
<dbReference type="GO" id="GO:0008810">
    <property type="term" value="F:cellulase activity"/>
    <property type="evidence" value="ECO:0007669"/>
    <property type="project" value="UniProtKB-EC"/>
</dbReference>
<dbReference type="InterPro" id="IPR008928">
    <property type="entry name" value="6-hairpin_glycosidase_sf"/>
</dbReference>
<keyword evidence="12" id="KW-1185">Reference proteome</keyword>
<evidence type="ECO:0000256" key="3">
    <source>
        <dbReference type="ARBA" id="ARBA00012601"/>
    </source>
</evidence>
<keyword evidence="8" id="KW-0624">Polysaccharide degradation</keyword>
<dbReference type="AlphaFoldDB" id="F0ZH59"/>
<comment type="catalytic activity">
    <reaction evidence="1">
        <text>Endohydrolysis of (1-&gt;4)-beta-D-glucosidic linkages in cellulose, lichenin and cereal beta-D-glucans.</text>
        <dbReference type="EC" id="3.2.1.4"/>
    </reaction>
</comment>
<dbReference type="GeneID" id="10504135"/>
<keyword evidence="4" id="KW-0378">Hydrolase</keyword>
<dbReference type="Proteomes" id="UP000001064">
    <property type="component" value="Unassembled WGS sequence"/>
</dbReference>
<dbReference type="eggNOG" id="ENOG502RSQ7">
    <property type="taxonomic scope" value="Eukaryota"/>
</dbReference>
<evidence type="ECO:0000259" key="10">
    <source>
        <dbReference type="Pfam" id="PF00759"/>
    </source>
</evidence>
<dbReference type="Pfam" id="PF00759">
    <property type="entry name" value="Glyco_hydro_9"/>
    <property type="match status" value="1"/>
</dbReference>
<evidence type="ECO:0000256" key="5">
    <source>
        <dbReference type="ARBA" id="ARBA00023001"/>
    </source>
</evidence>
<dbReference type="InterPro" id="IPR012341">
    <property type="entry name" value="6hp_glycosidase-like_sf"/>
</dbReference>
<dbReference type="InterPro" id="IPR001701">
    <property type="entry name" value="Glyco_hydro_9"/>
</dbReference>
<dbReference type="EMBL" id="GL871018">
    <property type="protein sequence ID" value="EGC36716.1"/>
    <property type="molecule type" value="Genomic_DNA"/>
</dbReference>
<evidence type="ECO:0000256" key="9">
    <source>
        <dbReference type="SAM" id="SignalP"/>
    </source>
</evidence>
<dbReference type="InParanoid" id="F0ZH59"/>
<feature type="signal peptide" evidence="9">
    <location>
        <begin position="1"/>
        <end position="18"/>
    </location>
</feature>
<feature type="domain" description="Glycoside hydrolase family 9" evidence="10">
    <location>
        <begin position="27"/>
        <end position="461"/>
    </location>
</feature>
<evidence type="ECO:0000256" key="4">
    <source>
        <dbReference type="ARBA" id="ARBA00022801"/>
    </source>
</evidence>
<evidence type="ECO:0000256" key="8">
    <source>
        <dbReference type="ARBA" id="ARBA00023326"/>
    </source>
</evidence>
<dbReference type="GO" id="GO:0030245">
    <property type="term" value="P:cellulose catabolic process"/>
    <property type="evidence" value="ECO:0007669"/>
    <property type="project" value="UniProtKB-KW"/>
</dbReference>
<sequence length="484" mass="54285">MKILKLFILFYFVDHSFSVNVETGFNYCSGLRSSLNFFNANRAGYIKDNILYDWQNNVTTKLDTYNDQFDENGNGLLSGGYFNDGSYIKSTFAIAHSMTSLGWAFMEFKDNIKSCTGLKDQYLSTLRWGLDWLMAAHPSENVIYAQCGKRSDLAKWNIPSKIYDQYSGTPKRSCWLVINEKNPGSDVAHEMTAAFAVSHMIFSLVDPDYAIKLRTHAFQLYDFGAKFPGKFSNIKSVDPIEFHSTGYGDEMYWASAWLYAMTGQNKYLQVVNKPPFDLTFNDSSSVAYNYDQKQAASMVLLTKKFGFYEKQTKSILNYWSTFMGKTKDGLYINGAGVSNGFSMGGSFLEAIWNNNQPKERVFKDAYHIGQMNIILGNNSNGMSYVCNVGFLGASTPRNLHHRASHYSISSSISSPAINTYPLDGAMVGGPVDSMDTYSDDRTNIPMNQPTIDFNSLFTGVMASMILNETTPEQPDTPTTGPFTT</sequence>
<evidence type="ECO:0000256" key="1">
    <source>
        <dbReference type="ARBA" id="ARBA00000966"/>
    </source>
</evidence>
<gene>
    <name evidence="11" type="ORF">DICPUDRAFT_31382</name>
</gene>
<keyword evidence="9" id="KW-0732">Signal</keyword>
<comment type="similarity">
    <text evidence="2">Belongs to the glycosyl hydrolase 9 (cellulase E) family.</text>
</comment>
<organism evidence="11 12">
    <name type="scientific">Dictyostelium purpureum</name>
    <name type="common">Slime mold</name>
    <dbReference type="NCBI Taxonomy" id="5786"/>
    <lineage>
        <taxon>Eukaryota</taxon>
        <taxon>Amoebozoa</taxon>
        <taxon>Evosea</taxon>
        <taxon>Eumycetozoa</taxon>
        <taxon>Dictyostelia</taxon>
        <taxon>Dictyosteliales</taxon>
        <taxon>Dictyosteliaceae</taxon>
        <taxon>Dictyostelium</taxon>
    </lineage>
</organism>
<dbReference type="PANTHER" id="PTHR22298">
    <property type="entry name" value="ENDO-1,4-BETA-GLUCANASE"/>
    <property type="match status" value="1"/>
</dbReference>
<dbReference type="RefSeq" id="XP_003286741.1">
    <property type="nucleotide sequence ID" value="XM_003286693.1"/>
</dbReference>
<dbReference type="OrthoDB" id="10257085at2759"/>
<evidence type="ECO:0000256" key="2">
    <source>
        <dbReference type="ARBA" id="ARBA00007072"/>
    </source>
</evidence>
<protein>
    <recommendedName>
        <fullName evidence="3">cellulase</fullName>
        <ecNumber evidence="3">3.2.1.4</ecNumber>
    </recommendedName>
</protein>
<dbReference type="OMA" id="NVIYAQC"/>
<dbReference type="Gene3D" id="1.50.10.10">
    <property type="match status" value="1"/>
</dbReference>
<proteinExistence type="inferred from homology"/>
<feature type="chain" id="PRO_5003265111" description="cellulase" evidence="9">
    <location>
        <begin position="19"/>
        <end position="484"/>
    </location>
</feature>
<name>F0ZH59_DICPU</name>
<reference evidence="12" key="1">
    <citation type="journal article" date="2011" name="Genome Biol.">
        <title>Comparative genomics of the social amoebae Dictyostelium discoideum and Dictyostelium purpureum.</title>
        <authorList>
            <consortium name="US DOE Joint Genome Institute (JGI-PGF)"/>
            <person name="Sucgang R."/>
            <person name="Kuo A."/>
            <person name="Tian X."/>
            <person name="Salerno W."/>
            <person name="Parikh A."/>
            <person name="Feasley C.L."/>
            <person name="Dalin E."/>
            <person name="Tu H."/>
            <person name="Huang E."/>
            <person name="Barry K."/>
            <person name="Lindquist E."/>
            <person name="Shapiro H."/>
            <person name="Bruce D."/>
            <person name="Schmutz J."/>
            <person name="Salamov A."/>
            <person name="Fey P."/>
            <person name="Gaudet P."/>
            <person name="Anjard C."/>
            <person name="Babu M.M."/>
            <person name="Basu S."/>
            <person name="Bushmanova Y."/>
            <person name="van der Wel H."/>
            <person name="Katoh-Kurasawa M."/>
            <person name="Dinh C."/>
            <person name="Coutinho P.M."/>
            <person name="Saito T."/>
            <person name="Elias M."/>
            <person name="Schaap P."/>
            <person name="Kay R.R."/>
            <person name="Henrissat B."/>
            <person name="Eichinger L."/>
            <person name="Rivero F."/>
            <person name="Putnam N.H."/>
            <person name="West C.M."/>
            <person name="Loomis W.F."/>
            <person name="Chisholm R.L."/>
            <person name="Shaulsky G."/>
            <person name="Strassmann J.E."/>
            <person name="Queller D.C."/>
            <person name="Kuspa A."/>
            <person name="Grigoriev I.V."/>
        </authorList>
    </citation>
    <scope>NUCLEOTIDE SEQUENCE [LARGE SCALE GENOMIC DNA]</scope>
    <source>
        <strain evidence="12">QSDP1</strain>
    </source>
</reference>
<evidence type="ECO:0000256" key="6">
    <source>
        <dbReference type="ARBA" id="ARBA00023277"/>
    </source>
</evidence>
<evidence type="ECO:0000313" key="11">
    <source>
        <dbReference type="EMBL" id="EGC36716.1"/>
    </source>
</evidence>
<evidence type="ECO:0000313" key="12">
    <source>
        <dbReference type="Proteomes" id="UP000001064"/>
    </source>
</evidence>
<feature type="non-terminal residue" evidence="11">
    <location>
        <position position="484"/>
    </location>
</feature>
<dbReference type="STRING" id="5786.F0ZH59"/>
<keyword evidence="6" id="KW-0119">Carbohydrate metabolism</keyword>